<dbReference type="EMBL" id="ML208280">
    <property type="protein sequence ID" value="TFK72884.1"/>
    <property type="molecule type" value="Genomic_DNA"/>
</dbReference>
<evidence type="ECO:0000313" key="1">
    <source>
        <dbReference type="EMBL" id="TFK72884.1"/>
    </source>
</evidence>
<protein>
    <submittedName>
        <fullName evidence="1">Uncharacterized protein</fullName>
    </submittedName>
</protein>
<dbReference type="Proteomes" id="UP000308600">
    <property type="component" value="Unassembled WGS sequence"/>
</dbReference>
<organism evidence="1 2">
    <name type="scientific">Pluteus cervinus</name>
    <dbReference type="NCBI Taxonomy" id="181527"/>
    <lineage>
        <taxon>Eukaryota</taxon>
        <taxon>Fungi</taxon>
        <taxon>Dikarya</taxon>
        <taxon>Basidiomycota</taxon>
        <taxon>Agaricomycotina</taxon>
        <taxon>Agaricomycetes</taxon>
        <taxon>Agaricomycetidae</taxon>
        <taxon>Agaricales</taxon>
        <taxon>Pluteineae</taxon>
        <taxon>Pluteaceae</taxon>
        <taxon>Pluteus</taxon>
    </lineage>
</organism>
<accession>A0ACD3B5I7</accession>
<keyword evidence="2" id="KW-1185">Reference proteome</keyword>
<evidence type="ECO:0000313" key="2">
    <source>
        <dbReference type="Proteomes" id="UP000308600"/>
    </source>
</evidence>
<gene>
    <name evidence="1" type="ORF">BDN72DRAFT_266573</name>
</gene>
<proteinExistence type="predicted"/>
<reference evidence="1 2" key="1">
    <citation type="journal article" date="2019" name="Nat. Ecol. Evol.">
        <title>Megaphylogeny resolves global patterns of mushroom evolution.</title>
        <authorList>
            <person name="Varga T."/>
            <person name="Krizsan K."/>
            <person name="Foldi C."/>
            <person name="Dima B."/>
            <person name="Sanchez-Garcia M."/>
            <person name="Sanchez-Ramirez S."/>
            <person name="Szollosi G.J."/>
            <person name="Szarkandi J.G."/>
            <person name="Papp V."/>
            <person name="Albert L."/>
            <person name="Andreopoulos W."/>
            <person name="Angelini C."/>
            <person name="Antonin V."/>
            <person name="Barry K.W."/>
            <person name="Bougher N.L."/>
            <person name="Buchanan P."/>
            <person name="Buyck B."/>
            <person name="Bense V."/>
            <person name="Catcheside P."/>
            <person name="Chovatia M."/>
            <person name="Cooper J."/>
            <person name="Damon W."/>
            <person name="Desjardin D."/>
            <person name="Finy P."/>
            <person name="Geml J."/>
            <person name="Haridas S."/>
            <person name="Hughes K."/>
            <person name="Justo A."/>
            <person name="Karasinski D."/>
            <person name="Kautmanova I."/>
            <person name="Kiss B."/>
            <person name="Kocsube S."/>
            <person name="Kotiranta H."/>
            <person name="LaButti K.M."/>
            <person name="Lechner B.E."/>
            <person name="Liimatainen K."/>
            <person name="Lipzen A."/>
            <person name="Lukacs Z."/>
            <person name="Mihaltcheva S."/>
            <person name="Morgado L.N."/>
            <person name="Niskanen T."/>
            <person name="Noordeloos M.E."/>
            <person name="Ohm R.A."/>
            <person name="Ortiz-Santana B."/>
            <person name="Ovrebo C."/>
            <person name="Racz N."/>
            <person name="Riley R."/>
            <person name="Savchenko A."/>
            <person name="Shiryaev A."/>
            <person name="Soop K."/>
            <person name="Spirin V."/>
            <person name="Szebenyi C."/>
            <person name="Tomsovsky M."/>
            <person name="Tulloss R.E."/>
            <person name="Uehling J."/>
            <person name="Grigoriev I.V."/>
            <person name="Vagvolgyi C."/>
            <person name="Papp T."/>
            <person name="Martin F.M."/>
            <person name="Miettinen O."/>
            <person name="Hibbett D.S."/>
            <person name="Nagy L.G."/>
        </authorList>
    </citation>
    <scope>NUCLEOTIDE SEQUENCE [LARGE SCALE GENOMIC DNA]</scope>
    <source>
        <strain evidence="1 2">NL-1719</strain>
    </source>
</reference>
<name>A0ACD3B5I7_9AGAR</name>
<sequence length="145" mass="15728">MSSSYPAQHVLRQLKLVIPGGAITYYLGTIHHFLDIVSTQSDSWGSTVARIALLNGLATITLFLYVLVIHWKKGVQPNYRSWRESGVLSLVIPTLTASIVVGWMLSVFVLGGWSSLGYAKGIVGALYALTFGLLGLVPAPKVKRT</sequence>